<gene>
    <name evidence="1" type="ORF">A4D02_11600</name>
</gene>
<reference evidence="1 2" key="1">
    <citation type="submission" date="2016-04" db="EMBL/GenBank/DDBJ databases">
        <authorList>
            <person name="Chen L."/>
            <person name="Zhuang W."/>
            <person name="Wang G."/>
        </authorList>
    </citation>
    <scope>NUCLEOTIDE SEQUENCE [LARGE SCALE GENOMIC DNA]</scope>
    <source>
        <strain evidence="2">GR20</strain>
    </source>
</reference>
<dbReference type="Proteomes" id="UP000192277">
    <property type="component" value="Unassembled WGS sequence"/>
</dbReference>
<accession>A0ABX3NP28</accession>
<protein>
    <submittedName>
        <fullName evidence="1">Uncharacterized protein</fullName>
    </submittedName>
</protein>
<sequence length="281" mass="32334">MKRGIPIAWQAAGAVLACLVTTLNHPVIAYERIVSVRDTAYYYNEHGTQLYCDTKAVKPGSYVIKTSKTHRQIFDDWYDRDTTVFSKDYKPAEVLGIERWEARKTRRLIHRGNVNDTLVQRCIVPVPDKRLLRIMLDSILNGRIKDAVDGKFREYGGMINGDKTFRFKRGYATDPRKPENEGLEMELGENGNFHSHPDGCYYSEDKDSAHTFNPNRVDFVEHRRGHKYYFIQGPSNKDQDAIGDKTGYVFGMEAKLIYLYDKHGVRAVLPFKYLPPGSVNK</sequence>
<dbReference type="PROSITE" id="PS51257">
    <property type="entry name" value="PROKAR_LIPOPROTEIN"/>
    <property type="match status" value="1"/>
</dbReference>
<organism evidence="1 2">
    <name type="scientific">Niastella koreensis</name>
    <dbReference type="NCBI Taxonomy" id="354356"/>
    <lineage>
        <taxon>Bacteria</taxon>
        <taxon>Pseudomonadati</taxon>
        <taxon>Bacteroidota</taxon>
        <taxon>Chitinophagia</taxon>
        <taxon>Chitinophagales</taxon>
        <taxon>Chitinophagaceae</taxon>
        <taxon>Niastella</taxon>
    </lineage>
</organism>
<dbReference type="RefSeq" id="WP_014220502.1">
    <property type="nucleotide sequence ID" value="NZ_LWBO01000044.1"/>
</dbReference>
<keyword evidence="2" id="KW-1185">Reference proteome</keyword>
<evidence type="ECO:0000313" key="1">
    <source>
        <dbReference type="EMBL" id="OQP42229.1"/>
    </source>
</evidence>
<proteinExistence type="predicted"/>
<name>A0ABX3NP28_9BACT</name>
<comment type="caution">
    <text evidence="1">The sequence shown here is derived from an EMBL/GenBank/DDBJ whole genome shotgun (WGS) entry which is preliminary data.</text>
</comment>
<dbReference type="EMBL" id="LWBO01000044">
    <property type="protein sequence ID" value="OQP42229.1"/>
    <property type="molecule type" value="Genomic_DNA"/>
</dbReference>
<evidence type="ECO:0000313" key="2">
    <source>
        <dbReference type="Proteomes" id="UP000192277"/>
    </source>
</evidence>